<evidence type="ECO:0000313" key="2">
    <source>
        <dbReference type="WBParaSite" id="JU765_v2.g6993.t1"/>
    </source>
</evidence>
<evidence type="ECO:0000313" key="1">
    <source>
        <dbReference type="Proteomes" id="UP000887576"/>
    </source>
</evidence>
<reference evidence="2" key="1">
    <citation type="submission" date="2022-11" db="UniProtKB">
        <authorList>
            <consortium name="WormBaseParasite"/>
        </authorList>
    </citation>
    <scope>IDENTIFICATION</scope>
</reference>
<dbReference type="Proteomes" id="UP000887576">
    <property type="component" value="Unplaced"/>
</dbReference>
<dbReference type="WBParaSite" id="JU765_v2.g6993.t1">
    <property type="protein sequence ID" value="JU765_v2.g6993.t1"/>
    <property type="gene ID" value="JU765_v2.g6993"/>
</dbReference>
<proteinExistence type="predicted"/>
<accession>A0AC34RHE0</accession>
<name>A0AC34RHE0_9BILA</name>
<organism evidence="1 2">
    <name type="scientific">Panagrolaimus sp. JU765</name>
    <dbReference type="NCBI Taxonomy" id="591449"/>
    <lineage>
        <taxon>Eukaryota</taxon>
        <taxon>Metazoa</taxon>
        <taxon>Ecdysozoa</taxon>
        <taxon>Nematoda</taxon>
        <taxon>Chromadorea</taxon>
        <taxon>Rhabditida</taxon>
        <taxon>Tylenchina</taxon>
        <taxon>Panagrolaimomorpha</taxon>
        <taxon>Panagrolaimoidea</taxon>
        <taxon>Panagrolaimidae</taxon>
        <taxon>Panagrolaimus</taxon>
    </lineage>
</organism>
<protein>
    <submittedName>
        <fullName evidence="2">Carboxylic ester hydrolase</fullName>
    </submittedName>
</protein>
<sequence length="488" mass="54375">MKIPAQLVLFVLVNIIFCDGAPTVTTSYGDIEGFDYQTETGFDSEVFLKVPFAKPPIGELRYEKPVAPEPSNSTLMAKSFGPYCATFTTSTTNHSEDCLYLNIMRPANLSSDDGYPVAFWIHGGGNYGLWDLYQALTFVKEVIGDFGGNPNKVTIFGQSAGAACVSYLSLKPEAENLFTRVIQMSGTSQALWAQGDDTVDSSNRLNTYLGCNNATSPKECLKSFSTSDIQTAVQSFILTFPAFGSRIDTPDNSFFNPRIDGDFLTADNFSEAIQNAPKRTNLFGINSHETTGYSTFVANYSTYIPVPYYKIANFSEADFSEAVHAMYGTVEAFGNNSAVAAESIINWYSNNSIYTHDVYMQNYGQIIDDLYFTVFGRREAKMKTEKGDKVYYYRYSYVSTLDPITDGVRHSMELPNLFQNPSTPEGKQVQSKFLDLYENFIKTGQPMVENYIISAVTDQVVPFLDIDVNITLETDLWPERGLLEPISK</sequence>